<gene>
    <name evidence="1" type="ORF">QE152_g40773</name>
</gene>
<comment type="caution">
    <text evidence="1">The sequence shown here is derived from an EMBL/GenBank/DDBJ whole genome shotgun (WGS) entry which is preliminary data.</text>
</comment>
<dbReference type="PANTHER" id="PTHR33568">
    <property type="entry name" value="DNA POLYMERASE"/>
    <property type="match status" value="1"/>
</dbReference>
<dbReference type="EMBL" id="JASPKY010001408">
    <property type="protein sequence ID" value="KAK9674903.1"/>
    <property type="molecule type" value="Genomic_DNA"/>
</dbReference>
<dbReference type="Gene3D" id="3.40.960.10">
    <property type="entry name" value="VSR Endonuclease"/>
    <property type="match status" value="1"/>
</dbReference>
<keyword evidence="2" id="KW-1185">Reference proteome</keyword>
<protein>
    <submittedName>
        <fullName evidence="1">Uncharacterized protein</fullName>
    </submittedName>
</protein>
<evidence type="ECO:0000313" key="2">
    <source>
        <dbReference type="Proteomes" id="UP001458880"/>
    </source>
</evidence>
<dbReference type="Proteomes" id="UP001458880">
    <property type="component" value="Unassembled WGS sequence"/>
</dbReference>
<proteinExistence type="predicted"/>
<accession>A0AAW1HF88</accession>
<name>A0AAW1HF88_POPJA</name>
<reference evidence="1 2" key="1">
    <citation type="journal article" date="2024" name="BMC Genomics">
        <title>De novo assembly and annotation of Popillia japonica's genome with initial clues to its potential as an invasive pest.</title>
        <authorList>
            <person name="Cucini C."/>
            <person name="Boschi S."/>
            <person name="Funari R."/>
            <person name="Cardaioli E."/>
            <person name="Iannotti N."/>
            <person name="Marturano G."/>
            <person name="Paoli F."/>
            <person name="Bruttini M."/>
            <person name="Carapelli A."/>
            <person name="Frati F."/>
            <person name="Nardi F."/>
        </authorList>
    </citation>
    <scope>NUCLEOTIDE SEQUENCE [LARGE SCALE GENOMIC DNA]</scope>
    <source>
        <strain evidence="1">DMR45628</strain>
    </source>
</reference>
<sequence>MCNNRYPKGDHGILHLGCRNSGPLQWYSKSSRCAIIDIQKEKWYSKSSRCAIIDIQKEITEYCISDVEILARSCLEFRRLLLESGNSCLEFRRLLLESGNVCPFTEATTSPSACNKIYRRNFLKAATIGIIPKGGYRWRDNQSIMAIQWLVWEEKQRGINIQHAAKGQEAVICGVKADGFCAETKQVFEFHGCFWHGCPRCIVAQRNLVTTTHQPQWMFEFHGCFWHGCPRCIVAQRNLVTTTHQPQWSGAKSERLRAAGYEVIEKWECQFRNEMMTDKINDYTENHEILRNAPLNPRDAFYGGTTKYYVTRPSTRVMHSTAVGQVLARCTTPSQRAKKLNMLMSARCIRGQISTENIPLVIQKFMWGENAKT</sequence>
<evidence type="ECO:0000313" key="1">
    <source>
        <dbReference type="EMBL" id="KAK9674903.1"/>
    </source>
</evidence>
<organism evidence="1 2">
    <name type="scientific">Popillia japonica</name>
    <name type="common">Japanese beetle</name>
    <dbReference type="NCBI Taxonomy" id="7064"/>
    <lineage>
        <taxon>Eukaryota</taxon>
        <taxon>Metazoa</taxon>
        <taxon>Ecdysozoa</taxon>
        <taxon>Arthropoda</taxon>
        <taxon>Hexapoda</taxon>
        <taxon>Insecta</taxon>
        <taxon>Pterygota</taxon>
        <taxon>Neoptera</taxon>
        <taxon>Endopterygota</taxon>
        <taxon>Coleoptera</taxon>
        <taxon>Polyphaga</taxon>
        <taxon>Scarabaeiformia</taxon>
        <taxon>Scarabaeidae</taxon>
        <taxon>Rutelinae</taxon>
        <taxon>Popillia</taxon>
    </lineage>
</organism>
<dbReference type="PANTHER" id="PTHR33568:SF3">
    <property type="entry name" value="DNA-DIRECTED DNA POLYMERASE"/>
    <property type="match status" value="1"/>
</dbReference>
<dbReference type="AlphaFoldDB" id="A0AAW1HF88"/>